<dbReference type="InterPro" id="IPR002110">
    <property type="entry name" value="Ankyrin_rpt"/>
</dbReference>
<dbReference type="Gene3D" id="1.25.40.20">
    <property type="entry name" value="Ankyrin repeat-containing domain"/>
    <property type="match status" value="2"/>
</dbReference>
<dbReference type="PROSITE" id="PS50297">
    <property type="entry name" value="ANK_REP_REGION"/>
    <property type="match status" value="3"/>
</dbReference>
<dbReference type="InterPro" id="IPR050776">
    <property type="entry name" value="Ank_Repeat/CDKN_Inhibitor"/>
</dbReference>
<protein>
    <recommendedName>
        <fullName evidence="7">Ankyrin repeat domain-containing protein</fullName>
    </recommendedName>
</protein>
<feature type="region of interest" description="Disordered" evidence="4">
    <location>
        <begin position="1"/>
        <end position="20"/>
    </location>
</feature>
<keyword evidence="1" id="KW-0677">Repeat</keyword>
<dbReference type="PROSITE" id="PS50088">
    <property type="entry name" value="ANK_REPEAT"/>
    <property type="match status" value="3"/>
</dbReference>
<evidence type="ECO:0000256" key="4">
    <source>
        <dbReference type="SAM" id="MobiDB-lite"/>
    </source>
</evidence>
<dbReference type="Pfam" id="PF12796">
    <property type="entry name" value="Ank_2"/>
    <property type="match status" value="1"/>
</dbReference>
<proteinExistence type="predicted"/>
<dbReference type="InterPro" id="IPR036770">
    <property type="entry name" value="Ankyrin_rpt-contain_sf"/>
</dbReference>
<keyword evidence="2 3" id="KW-0040">ANK repeat</keyword>
<dbReference type="SUPFAM" id="SSF48403">
    <property type="entry name" value="Ankyrin repeat"/>
    <property type="match status" value="1"/>
</dbReference>
<feature type="repeat" description="ANK" evidence="3">
    <location>
        <begin position="201"/>
        <end position="223"/>
    </location>
</feature>
<dbReference type="AlphaFoldDB" id="A0A8H7NQ64"/>
<evidence type="ECO:0000256" key="3">
    <source>
        <dbReference type="PROSITE-ProRule" id="PRU00023"/>
    </source>
</evidence>
<dbReference type="Proteomes" id="UP000616885">
    <property type="component" value="Unassembled WGS sequence"/>
</dbReference>
<evidence type="ECO:0008006" key="7">
    <source>
        <dbReference type="Google" id="ProtNLM"/>
    </source>
</evidence>
<feature type="repeat" description="ANK" evidence="3">
    <location>
        <begin position="94"/>
        <end position="126"/>
    </location>
</feature>
<dbReference type="Pfam" id="PF13857">
    <property type="entry name" value="Ank_5"/>
    <property type="match status" value="1"/>
</dbReference>
<sequence>MSQDNPNTRGGAAASNSTDPKAAEAALTAALHDAVRSGDIAAVKDLIIHKGAKEDSRDSQGRTPMIIAALNRDVAMVKMLGHDHDAFAYLADNSGTTPLMIAAKNNDLEMAKALWFLGARKGLQDNNGWTALHFAAEQGSAELLGRLSPSPTKYSLRNCDGSTPLDIAASCGHVEAVVMILQICEKKLRKKDFSLQDTNLAGRTPLHSAVVAGSVEAVEFLYEAEPLALNIPDKNGDTPLNSAVSRGDLKLTELFLSYGADKDIPNNKGETPLRKASQAAFDEVGKLIGRHQQTKDPQQAFGSKSGNILSRMFKRY</sequence>
<gene>
    <name evidence="5" type="ORF">IM811_001926</name>
</gene>
<evidence type="ECO:0000256" key="1">
    <source>
        <dbReference type="ARBA" id="ARBA00022737"/>
    </source>
</evidence>
<dbReference type="EMBL" id="JADCTT010000001">
    <property type="protein sequence ID" value="KAF9760232.1"/>
    <property type="molecule type" value="Genomic_DNA"/>
</dbReference>
<dbReference type="PANTHER" id="PTHR24201">
    <property type="entry name" value="ANK_REP_REGION DOMAIN-CONTAINING PROTEIN"/>
    <property type="match status" value="1"/>
</dbReference>
<dbReference type="Pfam" id="PF00023">
    <property type="entry name" value="Ank"/>
    <property type="match status" value="2"/>
</dbReference>
<evidence type="ECO:0000313" key="6">
    <source>
        <dbReference type="Proteomes" id="UP000616885"/>
    </source>
</evidence>
<name>A0A8H7NQ64_BIOOC</name>
<feature type="repeat" description="ANK" evidence="3">
    <location>
        <begin position="235"/>
        <end position="267"/>
    </location>
</feature>
<organism evidence="5 6">
    <name type="scientific">Bionectria ochroleuca</name>
    <name type="common">Gliocladium roseum</name>
    <dbReference type="NCBI Taxonomy" id="29856"/>
    <lineage>
        <taxon>Eukaryota</taxon>
        <taxon>Fungi</taxon>
        <taxon>Dikarya</taxon>
        <taxon>Ascomycota</taxon>
        <taxon>Pezizomycotina</taxon>
        <taxon>Sordariomycetes</taxon>
        <taxon>Hypocreomycetidae</taxon>
        <taxon>Hypocreales</taxon>
        <taxon>Bionectriaceae</taxon>
        <taxon>Clonostachys</taxon>
    </lineage>
</organism>
<dbReference type="SMART" id="SM00248">
    <property type="entry name" value="ANK"/>
    <property type="match status" value="7"/>
</dbReference>
<dbReference type="PRINTS" id="PR01415">
    <property type="entry name" value="ANKYRIN"/>
</dbReference>
<comment type="caution">
    <text evidence="5">The sequence shown here is derived from an EMBL/GenBank/DDBJ whole genome shotgun (WGS) entry which is preliminary data.</text>
</comment>
<evidence type="ECO:0000313" key="5">
    <source>
        <dbReference type="EMBL" id="KAF9760232.1"/>
    </source>
</evidence>
<reference evidence="5" key="1">
    <citation type="submission" date="2020-10" db="EMBL/GenBank/DDBJ databases">
        <title>High-Quality Genome Resource of Clonostachys rosea strain S41 by Oxford Nanopore Long-Read Sequencing.</title>
        <authorList>
            <person name="Wang H."/>
        </authorList>
    </citation>
    <scope>NUCLEOTIDE SEQUENCE</scope>
    <source>
        <strain evidence="5">S41</strain>
    </source>
</reference>
<dbReference type="PANTHER" id="PTHR24201:SF15">
    <property type="entry name" value="ANKYRIN REPEAT DOMAIN-CONTAINING PROTEIN 66"/>
    <property type="match status" value="1"/>
</dbReference>
<feature type="compositionally biased region" description="Polar residues" evidence="4">
    <location>
        <begin position="1"/>
        <end position="19"/>
    </location>
</feature>
<accession>A0A8H7NQ64</accession>
<evidence type="ECO:0000256" key="2">
    <source>
        <dbReference type="ARBA" id="ARBA00023043"/>
    </source>
</evidence>